<dbReference type="InterPro" id="IPR011032">
    <property type="entry name" value="GroES-like_sf"/>
</dbReference>
<keyword evidence="2" id="KW-0560">Oxidoreductase</keyword>
<evidence type="ECO:0000259" key="3">
    <source>
        <dbReference type="SMART" id="SM00829"/>
    </source>
</evidence>
<evidence type="ECO:0000313" key="4">
    <source>
        <dbReference type="EMBL" id="KAF0806297.1"/>
    </source>
</evidence>
<dbReference type="InterPro" id="IPR013154">
    <property type="entry name" value="ADH-like_N"/>
</dbReference>
<accession>A0ABQ6Y9A6</accession>
<evidence type="ECO:0000256" key="1">
    <source>
        <dbReference type="ARBA" id="ARBA00022857"/>
    </source>
</evidence>
<dbReference type="Pfam" id="PF08240">
    <property type="entry name" value="ADH_N"/>
    <property type="match status" value="1"/>
</dbReference>
<dbReference type="RefSeq" id="WP_159660448.1">
    <property type="nucleotide sequence ID" value="NZ_AQPF01000009.1"/>
</dbReference>
<dbReference type="EMBL" id="AQPF01000009">
    <property type="protein sequence ID" value="KAF0806297.1"/>
    <property type="molecule type" value="Genomic_DNA"/>
</dbReference>
<dbReference type="SUPFAM" id="SSF51735">
    <property type="entry name" value="NAD(P)-binding Rossmann-fold domains"/>
    <property type="match status" value="1"/>
</dbReference>
<evidence type="ECO:0000256" key="2">
    <source>
        <dbReference type="ARBA" id="ARBA00023002"/>
    </source>
</evidence>
<proteinExistence type="predicted"/>
<name>A0ABQ6Y9A6_9GAMM</name>
<dbReference type="InterPro" id="IPR020843">
    <property type="entry name" value="ER"/>
</dbReference>
<organism evidence="4 5">
    <name type="scientific">Alcanivorax xiamenensis</name>
    <dbReference type="NCBI Taxonomy" id="1177156"/>
    <lineage>
        <taxon>Bacteria</taxon>
        <taxon>Pseudomonadati</taxon>
        <taxon>Pseudomonadota</taxon>
        <taxon>Gammaproteobacteria</taxon>
        <taxon>Oceanospirillales</taxon>
        <taxon>Alcanivoracaceae</taxon>
        <taxon>Alcanivorax</taxon>
    </lineage>
</organism>
<dbReference type="Gene3D" id="3.90.180.10">
    <property type="entry name" value="Medium-chain alcohol dehydrogenases, catalytic domain"/>
    <property type="match status" value="1"/>
</dbReference>
<reference evidence="4 5" key="1">
    <citation type="submission" date="2012-09" db="EMBL/GenBank/DDBJ databases">
        <title>Genome Sequence of alkane-degrading Bacterium Alcanivorax sp. 6-D-6.</title>
        <authorList>
            <person name="Lai Q."/>
            <person name="Shao Z."/>
        </authorList>
    </citation>
    <scope>NUCLEOTIDE SEQUENCE [LARGE SCALE GENOMIC DNA]</scope>
    <source>
        <strain evidence="4 5">6-D-6</strain>
    </source>
</reference>
<dbReference type="PANTHER" id="PTHR48106:SF18">
    <property type="entry name" value="QUINONE OXIDOREDUCTASE PIG3"/>
    <property type="match status" value="1"/>
</dbReference>
<feature type="domain" description="Enoyl reductase (ER)" evidence="3">
    <location>
        <begin position="34"/>
        <end position="341"/>
    </location>
</feature>
<dbReference type="Proteomes" id="UP000771797">
    <property type="component" value="Unassembled WGS sequence"/>
</dbReference>
<comment type="caution">
    <text evidence="4">The sequence shown here is derived from an EMBL/GenBank/DDBJ whole genome shotgun (WGS) entry which is preliminary data.</text>
</comment>
<protein>
    <submittedName>
        <fullName evidence="4">Alcohol dehydrogenase</fullName>
    </submittedName>
</protein>
<gene>
    <name evidence="4" type="ORF">A6D6_01632</name>
</gene>
<dbReference type="PANTHER" id="PTHR48106">
    <property type="entry name" value="QUINONE OXIDOREDUCTASE PIG3-RELATED"/>
    <property type="match status" value="1"/>
</dbReference>
<keyword evidence="5" id="KW-1185">Reference proteome</keyword>
<sequence>MVQAIPKTMLALRQHAPVPEDALSDPEKIKQYVSLETVPVPEPGPGQVLVKVSRGSLNPNDLYHIKGVYSSTFDYPYPRGMGFEGAGVVVASGKGWLGKLRQGKGVSFYSKNGLFAEYVLADAMQLIVLPEAVGFKEAASSVANPITGTGMARWAKQSGSEYFFITAAAGVVATMTMRVARSYGLKPIAIVRREEQAEVCRQEGASHVLNQTDPDFQEQLAKLCAEVNCTYGFDSIGGHMPLTLMRAMPQGSTLCMYGYFDTGPMQFEPQKLFNGWKVDYFETEYYLASLSLLSRYRLSREVVNNINGLFQPRIHKTFALKDALQAYTYYSQNMTAGKVQIVADPSL</sequence>
<dbReference type="SMART" id="SM00829">
    <property type="entry name" value="PKS_ER"/>
    <property type="match status" value="1"/>
</dbReference>
<dbReference type="InterPro" id="IPR036291">
    <property type="entry name" value="NAD(P)-bd_dom_sf"/>
</dbReference>
<keyword evidence="1" id="KW-0521">NADP</keyword>
<dbReference type="InterPro" id="IPR013149">
    <property type="entry name" value="ADH-like_C"/>
</dbReference>
<dbReference type="Pfam" id="PF00107">
    <property type="entry name" value="ADH_zinc_N"/>
    <property type="match status" value="1"/>
</dbReference>
<dbReference type="SUPFAM" id="SSF50129">
    <property type="entry name" value="GroES-like"/>
    <property type="match status" value="1"/>
</dbReference>
<dbReference type="Gene3D" id="3.40.50.720">
    <property type="entry name" value="NAD(P)-binding Rossmann-like Domain"/>
    <property type="match status" value="1"/>
</dbReference>
<evidence type="ECO:0000313" key="5">
    <source>
        <dbReference type="Proteomes" id="UP000771797"/>
    </source>
</evidence>